<dbReference type="Gene3D" id="3.40.50.720">
    <property type="entry name" value="NAD(P)-binding Rossmann-like Domain"/>
    <property type="match status" value="1"/>
</dbReference>
<dbReference type="RefSeq" id="WP_039206941.1">
    <property type="nucleotide sequence ID" value="NZ_JTJZ01000013.1"/>
</dbReference>
<keyword evidence="2" id="KW-1185">Reference proteome</keyword>
<dbReference type="InterPro" id="IPR002347">
    <property type="entry name" value="SDR_fam"/>
</dbReference>
<dbReference type="SUPFAM" id="SSF51735">
    <property type="entry name" value="NAD(P)-binding Rossmann-fold domains"/>
    <property type="match status" value="1"/>
</dbReference>
<dbReference type="PANTHER" id="PTHR43975:SF2">
    <property type="entry name" value="EG:BACR7A4.14 PROTEIN-RELATED"/>
    <property type="match status" value="1"/>
</dbReference>
<dbReference type="PANTHER" id="PTHR43975">
    <property type="entry name" value="ZGC:101858"/>
    <property type="match status" value="1"/>
</dbReference>
<dbReference type="Pfam" id="PF00106">
    <property type="entry name" value="adh_short"/>
    <property type="match status" value="1"/>
</dbReference>
<sequence>MASPELPIVITGVSSGIGAQTASMLAAAGYPLIGVDRNSPEAFEGAFVQADLSTPEGVKQAGEEVAAHAPNGLQGLANIAGVPGTAPVEVVFAVNVFAVRNLTLQLVEQLNPGAAVVNLSSSVAFDWRSRAQECRNFAEADDESAAIASAAQNPELAENSYLFSKQCVRALTESLSATLLPRQVRVNSVSPGPVETPILDDFKKDHGQAMVNSAAETLGRFGRPADIAEVICYLLSDGPAWINGTDIRVDGGLIAYRSSQAG</sequence>
<reference evidence="1 2" key="1">
    <citation type="submission" date="2014-11" db="EMBL/GenBank/DDBJ databases">
        <title>Draft Genome Sequence of Brevibacterium linens AE038-8.</title>
        <authorList>
            <person name="Maizel D."/>
            <person name="Utturkar S.M."/>
            <person name="Brown S.D."/>
            <person name="Ferrero M."/>
            <person name="Rosen B.P."/>
        </authorList>
    </citation>
    <scope>NUCLEOTIDE SEQUENCE [LARGE SCALE GENOMIC DNA]</scope>
    <source>
        <strain evidence="1 2">AE038-8</strain>
    </source>
</reference>
<dbReference type="Proteomes" id="UP000031488">
    <property type="component" value="Unassembled WGS sequence"/>
</dbReference>
<protein>
    <submittedName>
        <fullName evidence="1">Short-chain dehydrogenase/reductase SDR</fullName>
    </submittedName>
</protein>
<dbReference type="EMBL" id="JTJZ01000013">
    <property type="protein sequence ID" value="KHS53845.1"/>
    <property type="molecule type" value="Genomic_DNA"/>
</dbReference>
<accession>A0A0B9ASM7</accession>
<name>A0A0B9ASM7_BRELN</name>
<dbReference type="Pfam" id="PF13561">
    <property type="entry name" value="adh_short_C2"/>
    <property type="match status" value="1"/>
</dbReference>
<dbReference type="AlphaFoldDB" id="A0A0B9ASM7"/>
<organism evidence="1 2">
    <name type="scientific">Brevibacterium linens</name>
    <dbReference type="NCBI Taxonomy" id="1703"/>
    <lineage>
        <taxon>Bacteria</taxon>
        <taxon>Bacillati</taxon>
        <taxon>Actinomycetota</taxon>
        <taxon>Actinomycetes</taxon>
        <taxon>Micrococcales</taxon>
        <taxon>Brevibacteriaceae</taxon>
        <taxon>Brevibacterium</taxon>
    </lineage>
</organism>
<dbReference type="PATRIC" id="fig|1703.6.peg.482"/>
<dbReference type="InterPro" id="IPR036291">
    <property type="entry name" value="NAD(P)-bd_dom_sf"/>
</dbReference>
<evidence type="ECO:0000313" key="1">
    <source>
        <dbReference type="EMBL" id="KHS53845.1"/>
    </source>
</evidence>
<dbReference type="PRINTS" id="PR00081">
    <property type="entry name" value="GDHRDH"/>
</dbReference>
<proteinExistence type="predicted"/>
<comment type="caution">
    <text evidence="1">The sequence shown here is derived from an EMBL/GenBank/DDBJ whole genome shotgun (WGS) entry which is preliminary data.</text>
</comment>
<evidence type="ECO:0000313" key="2">
    <source>
        <dbReference type="Proteomes" id="UP000031488"/>
    </source>
</evidence>
<dbReference type="OrthoDB" id="158573at2"/>
<gene>
    <name evidence="1" type="ORF">AE0388_0600</name>
</gene>